<feature type="region of interest" description="Disordered" evidence="1">
    <location>
        <begin position="209"/>
        <end position="228"/>
    </location>
</feature>
<dbReference type="STRING" id="559304.G8YHE7"/>
<dbReference type="Proteomes" id="UP000005222">
    <property type="component" value="Chromosome H"/>
</dbReference>
<dbReference type="EMBL" id="FO082052">
    <property type="protein sequence ID" value="CCE80849.1"/>
    <property type="molecule type" value="Genomic_DNA"/>
</dbReference>
<evidence type="ECO:0000313" key="3">
    <source>
        <dbReference type="EMBL" id="CCE80849.1"/>
    </source>
</evidence>
<proteinExistence type="predicted"/>
<gene>
    <name evidence="3" type="primary">Piso0_003182</name>
    <name evidence="2" type="ORF">GNLVRS01_PISO0G06694g</name>
    <name evidence="3" type="ORF">GNLVRS01_PISO0H06695g</name>
</gene>
<dbReference type="EMBL" id="FO082053">
    <property type="protein sequence ID" value="CCE80084.1"/>
    <property type="molecule type" value="Genomic_DNA"/>
</dbReference>
<accession>G8YHE7</accession>
<dbReference type="AlphaFoldDB" id="G8YHE7"/>
<dbReference type="Proteomes" id="UP000005222">
    <property type="component" value="Chromosome G"/>
</dbReference>
<reference evidence="4" key="2">
    <citation type="journal article" date="2012" name="G3 (Bethesda)">
        <title>Pichia sorbitophila, an interspecies yeast hybrid reveals early steps of genome resolution following polyploidization.</title>
        <authorList>
            <person name="Leh Louis V."/>
            <person name="Despons L."/>
            <person name="Friedrich A."/>
            <person name="Martin T."/>
            <person name="Durrens P."/>
            <person name="Casaregola S."/>
            <person name="Neuveglise C."/>
            <person name="Fairhead C."/>
            <person name="Marck C."/>
            <person name="Cruz J.A."/>
            <person name="Straub M.L."/>
            <person name="Kugler V."/>
            <person name="Sacerdot C."/>
            <person name="Uzunov Z."/>
            <person name="Thierry A."/>
            <person name="Weiss S."/>
            <person name="Bleykasten C."/>
            <person name="De Montigny J."/>
            <person name="Jacques N."/>
            <person name="Jung P."/>
            <person name="Lemaire M."/>
            <person name="Mallet S."/>
            <person name="Morel G."/>
            <person name="Richard G.F."/>
            <person name="Sarkar A."/>
            <person name="Savel G."/>
            <person name="Schacherer J."/>
            <person name="Seret M.L."/>
            <person name="Talla E."/>
            <person name="Samson G."/>
            <person name="Jubin C."/>
            <person name="Poulain J."/>
            <person name="Vacherie B."/>
            <person name="Barbe V."/>
            <person name="Pelletier E."/>
            <person name="Sherman D.J."/>
            <person name="Westhof E."/>
            <person name="Weissenbach J."/>
            <person name="Baret P.V."/>
            <person name="Wincker P."/>
            <person name="Gaillardin C."/>
            <person name="Dujon B."/>
            <person name="Souciet J.L."/>
        </authorList>
    </citation>
    <scope>NUCLEOTIDE SEQUENCE [LARGE SCALE GENOMIC DNA]</scope>
    <source>
        <strain evidence="4">ATCC MYA-4447 / BCRC 22081 / CBS 7064 / NBRC 10061 / NRRL Y-12695</strain>
    </source>
</reference>
<protein>
    <submittedName>
        <fullName evidence="3">Piso0_003182 protein</fullName>
    </submittedName>
</protein>
<name>G8YHE7_PICSO</name>
<dbReference type="OMA" id="TVEIFAF"/>
<dbReference type="HOGENOM" id="CLU_103820_0_0_1"/>
<evidence type="ECO:0000256" key="1">
    <source>
        <dbReference type="SAM" id="MobiDB-lite"/>
    </source>
</evidence>
<sequence length="228" mass="26427">MDAKIKEITGVLKDPNRYNYLSLILEIQKELNDSSENDKLSYALNTLELFAFGDFKLFLKYEPQVLKLDSELLLKLINATIITIISNSEGQIIDIQEMMEEWKLNEALSRYAEAIQEAMPLNILLDNVIINLIENQLVDLSIDMVRGKLVVRRTRVIRDSFNPNWYTPRLLSPEDLQDCNIVNSLTYLKEWLNKNVDKTHSELANLMQKDDVQEPTNARKRKPSDISL</sequence>
<dbReference type="OrthoDB" id="10265275at2759"/>
<evidence type="ECO:0000313" key="2">
    <source>
        <dbReference type="EMBL" id="CCE80084.1"/>
    </source>
</evidence>
<dbReference type="eggNOG" id="ENOG502RQ76">
    <property type="taxonomic scope" value="Eukaryota"/>
</dbReference>
<organism evidence="3 4">
    <name type="scientific">Pichia sorbitophila (strain ATCC MYA-4447 / BCRC 22081 / CBS 7064 / NBRC 10061 / NRRL Y-12695)</name>
    <name type="common">Hybrid yeast</name>
    <dbReference type="NCBI Taxonomy" id="559304"/>
    <lineage>
        <taxon>Eukaryota</taxon>
        <taxon>Fungi</taxon>
        <taxon>Dikarya</taxon>
        <taxon>Ascomycota</taxon>
        <taxon>Saccharomycotina</taxon>
        <taxon>Pichiomycetes</taxon>
        <taxon>Debaryomycetaceae</taxon>
        <taxon>Millerozyma</taxon>
    </lineage>
</organism>
<keyword evidence="4" id="KW-1185">Reference proteome</keyword>
<reference evidence="3" key="1">
    <citation type="submission" date="2011-10" db="EMBL/GenBank/DDBJ databases">
        <authorList>
            <person name="Genoscope - CEA"/>
        </authorList>
    </citation>
    <scope>NUCLEOTIDE SEQUENCE</scope>
</reference>
<evidence type="ECO:0000313" key="4">
    <source>
        <dbReference type="Proteomes" id="UP000005222"/>
    </source>
</evidence>
<dbReference type="InParanoid" id="G8YHE7"/>